<sequence length="170" mass="19999">MFYMLEIREYELIDILEDEADALKSLERDYDGSMYICDAIMEVADTFTPIYNYELWKNAEDIEYYIKEFVFQTGLDTNNFSLTNLFAGGYYQYYTESLYKNLDDIMYNRAVAQVNESLKDKNVAGEVYDNIAINLEELCTDVDHNNTFEQFDAKVLEIIENNTDQEEQNA</sequence>
<reference evidence="1 2" key="1">
    <citation type="journal article" date="2015" name="Appl. Environ. Microbiol.">
        <title>Effects of actin-like proteins encoded by two Bacillus pumilus phages on unstable lysogeny, revealed by genomic analysis.</title>
        <authorList>
            <person name="Yuan Y."/>
            <person name="Peng Q."/>
            <person name="Wu D."/>
            <person name="Kou Z."/>
            <person name="Wu Y."/>
            <person name="Liu P."/>
            <person name="Gao M."/>
        </authorList>
    </citation>
    <scope>NUCLEOTIDE SEQUENCE [LARGE SCALE GENOMIC DNA]</scope>
</reference>
<proteinExistence type="predicted"/>
<dbReference type="InterPro" id="IPR036207">
    <property type="entry name" value="B-form_Ocr"/>
</dbReference>
<name>A0A0A0PLT8_9CAUD</name>
<protein>
    <submittedName>
        <fullName evidence="1">Uncharacterized protein</fullName>
    </submittedName>
</protein>
<evidence type="ECO:0000313" key="1">
    <source>
        <dbReference type="EMBL" id="AHJ87843.1"/>
    </source>
</evidence>
<evidence type="ECO:0000313" key="2">
    <source>
        <dbReference type="Proteomes" id="UP000030233"/>
    </source>
</evidence>
<dbReference type="Gene3D" id="1.20.120.780">
    <property type="entry name" value="DNA mimic ocr"/>
    <property type="match status" value="1"/>
</dbReference>
<accession>A0A0A0PLT8</accession>
<dbReference type="EMBL" id="KJ010548">
    <property type="protein sequence ID" value="AHJ87843.1"/>
    <property type="molecule type" value="Genomic_DNA"/>
</dbReference>
<dbReference type="Proteomes" id="UP000030233">
    <property type="component" value="Segment"/>
</dbReference>
<organism evidence="1 2">
    <name type="scientific">Bacillus phage Bp8p-T</name>
    <dbReference type="NCBI Taxonomy" id="1445811"/>
    <lineage>
        <taxon>Viruses</taxon>
        <taxon>Duplodnaviria</taxon>
        <taxon>Heunggongvirae</taxon>
        <taxon>Uroviricota</taxon>
        <taxon>Caudoviricetes</taxon>
        <taxon>Herelleviridae</taxon>
        <taxon>Bastillevirinae</taxon>
        <taxon>Agatevirus</taxon>
        <taxon>Agatevirus Bp8pC</taxon>
    </lineage>
</organism>
<gene>
    <name evidence="1" type="ORF">Bp8pT_202</name>
</gene>